<dbReference type="PROSITE" id="PS50093">
    <property type="entry name" value="PKD"/>
    <property type="match status" value="1"/>
</dbReference>
<protein>
    <submittedName>
        <fullName evidence="9">S8 family serine peptidase</fullName>
    </submittedName>
</protein>
<dbReference type="GO" id="GO:0004252">
    <property type="term" value="F:serine-type endopeptidase activity"/>
    <property type="evidence" value="ECO:0007669"/>
    <property type="project" value="UniProtKB-UniRule"/>
</dbReference>
<dbReference type="InterPro" id="IPR034193">
    <property type="entry name" value="PCSK9_ProteinaseK-like"/>
</dbReference>
<keyword evidence="3 5" id="KW-0378">Hydrolase</keyword>
<dbReference type="PRINTS" id="PR00723">
    <property type="entry name" value="SUBTILISIN"/>
</dbReference>
<dbReference type="AlphaFoldDB" id="A0A7T4QZZ2"/>
<dbReference type="GO" id="GO:0005615">
    <property type="term" value="C:extracellular space"/>
    <property type="evidence" value="ECO:0007669"/>
    <property type="project" value="TreeGrafter"/>
</dbReference>
<feature type="active site" description="Charge relay system" evidence="5">
    <location>
        <position position="176"/>
    </location>
</feature>
<dbReference type="Gene3D" id="3.30.70.80">
    <property type="entry name" value="Peptidase S8 propeptide/proteinase inhibitor I9"/>
    <property type="match status" value="1"/>
</dbReference>
<evidence type="ECO:0000313" key="10">
    <source>
        <dbReference type="Proteomes" id="UP000596063"/>
    </source>
</evidence>
<dbReference type="InterPro" id="IPR022398">
    <property type="entry name" value="Peptidase_S8_His-AS"/>
</dbReference>
<evidence type="ECO:0000256" key="4">
    <source>
        <dbReference type="ARBA" id="ARBA00022825"/>
    </source>
</evidence>
<dbReference type="PANTHER" id="PTHR43806:SF58">
    <property type="entry name" value="ALKALINE PROTEASE 1-RELATED"/>
    <property type="match status" value="1"/>
</dbReference>
<dbReference type="SUPFAM" id="SSF49299">
    <property type="entry name" value="PKD domain"/>
    <property type="match status" value="1"/>
</dbReference>
<dbReference type="KEGG" id="snan:I6N98_15605"/>
<comment type="similarity">
    <text evidence="1 5 6">Belongs to the peptidase S8 family.</text>
</comment>
<feature type="signal peptide" evidence="7">
    <location>
        <begin position="1"/>
        <end position="29"/>
    </location>
</feature>
<dbReference type="InterPro" id="IPR000601">
    <property type="entry name" value="PKD_dom"/>
</dbReference>
<dbReference type="Pfam" id="PF00082">
    <property type="entry name" value="Peptidase_S8"/>
    <property type="match status" value="1"/>
</dbReference>
<evidence type="ECO:0000256" key="3">
    <source>
        <dbReference type="ARBA" id="ARBA00022801"/>
    </source>
</evidence>
<feature type="chain" id="PRO_5033015378" evidence="7">
    <location>
        <begin position="30"/>
        <end position="619"/>
    </location>
</feature>
<dbReference type="SUPFAM" id="SSF54897">
    <property type="entry name" value="Protease propeptides/inhibitors"/>
    <property type="match status" value="1"/>
</dbReference>
<keyword evidence="2 5" id="KW-0645">Protease</keyword>
<proteinExistence type="inferred from homology"/>
<evidence type="ECO:0000256" key="7">
    <source>
        <dbReference type="SAM" id="SignalP"/>
    </source>
</evidence>
<dbReference type="PANTHER" id="PTHR43806">
    <property type="entry name" value="PEPTIDASE S8"/>
    <property type="match status" value="1"/>
</dbReference>
<dbReference type="InterPro" id="IPR010259">
    <property type="entry name" value="S8pro/Inhibitor_I9"/>
</dbReference>
<dbReference type="InterPro" id="IPR000209">
    <property type="entry name" value="Peptidase_S8/S53_dom"/>
</dbReference>
<keyword evidence="10" id="KW-1185">Reference proteome</keyword>
<dbReference type="FunFam" id="3.40.50.200:FF:000014">
    <property type="entry name" value="Proteinase K"/>
    <property type="match status" value="1"/>
</dbReference>
<dbReference type="SMART" id="SM00089">
    <property type="entry name" value="PKD"/>
    <property type="match status" value="1"/>
</dbReference>
<dbReference type="InterPro" id="IPR037045">
    <property type="entry name" value="S8pro/Inhibitor_I9_sf"/>
</dbReference>
<keyword evidence="7" id="KW-0732">Signal</keyword>
<gene>
    <name evidence="9" type="ORF">I6N98_15605</name>
</gene>
<dbReference type="SUPFAM" id="SSF52743">
    <property type="entry name" value="Subtilisin-like"/>
    <property type="match status" value="1"/>
</dbReference>
<dbReference type="GO" id="GO:0006508">
    <property type="term" value="P:proteolysis"/>
    <property type="evidence" value="ECO:0007669"/>
    <property type="project" value="UniProtKB-KW"/>
</dbReference>
<dbReference type="InterPro" id="IPR022409">
    <property type="entry name" value="PKD/Chitinase_dom"/>
</dbReference>
<dbReference type="PROSITE" id="PS00137">
    <property type="entry name" value="SUBTILASE_HIS"/>
    <property type="match status" value="1"/>
</dbReference>
<evidence type="ECO:0000259" key="8">
    <source>
        <dbReference type="PROSITE" id="PS50093"/>
    </source>
</evidence>
<accession>A0A7T4QZZ2</accession>
<dbReference type="CDD" id="cd00146">
    <property type="entry name" value="PKD"/>
    <property type="match status" value="1"/>
</dbReference>
<dbReference type="InterPro" id="IPR023827">
    <property type="entry name" value="Peptidase_S8_Asp-AS"/>
</dbReference>
<reference evidence="9 10" key="1">
    <citation type="submission" date="2020-12" db="EMBL/GenBank/DDBJ databases">
        <authorList>
            <person name="Shan Y."/>
        </authorList>
    </citation>
    <scope>NUCLEOTIDE SEQUENCE [LARGE SCALE GENOMIC DNA]</scope>
    <source>
        <strain evidence="10">csc3.9</strain>
    </source>
</reference>
<organism evidence="9 10">
    <name type="scientific">Spongiibacter nanhainus</name>
    <dbReference type="NCBI Taxonomy" id="2794344"/>
    <lineage>
        <taxon>Bacteria</taxon>
        <taxon>Pseudomonadati</taxon>
        <taxon>Pseudomonadota</taxon>
        <taxon>Gammaproteobacteria</taxon>
        <taxon>Cellvibrionales</taxon>
        <taxon>Spongiibacteraceae</taxon>
        <taxon>Spongiibacter</taxon>
    </lineage>
</organism>
<dbReference type="Pfam" id="PF18911">
    <property type="entry name" value="PKD_4"/>
    <property type="match status" value="1"/>
</dbReference>
<dbReference type="Pfam" id="PF05922">
    <property type="entry name" value="Inhibitor_I9"/>
    <property type="match status" value="1"/>
</dbReference>
<sequence length="619" mass="63669">MKQIPAIVVSMVALLLVACGGGGSTTVSASSSPAGADNEQFSAEFSKASSANSELIDGRYIVLLNKPLEPLLGTDLSALPLLGQVEALLNSVGGELLITFQHAVTGFVAQLSPEAADLLRQNPLVALVEQDRMVSVAAVQNDAPWGLDRIDQPTLPLDNRYDYAGTGAGVNIYIVDTGIRTTHSEFEGRMGAGRNFVESGFLFTSVRPDDTEDCNGHGTHVAGVAAGQTWGVAKGATLHPVRVLGCAGSGPNSAVIAGIDWVTANHRAPAVANLSIGGGPSNALDAAVQGAINAGVTMVIAAGNDDTDACNGSPNRVGPALTVASTTQADERSSFSNWGDCVDIFAPGSSISSAWYSHDRSSAALSGTSMAAPHVAGAAALILAERPGASPAKVADILAADAVRGRVLDTRNSPNRLLQISTEGGGDRAPLADFDAQCTALYCSFDASGSSDDQGIQRYQWQFGDGQSGSGQQVAHNYSDYGVVTVQLTVTDGSGQQDSVQQVITLRQPGSAPCDGCSATSGSLSGDGAQHYVPGTAGFSSGGGELIGVLSGPVSADFDLYLERLDGVLFLQSWTVVARSVGASSEESIRFTASPGTYRWRVRSYSGAGSYSLYTNQPD</sequence>
<feature type="active site" description="Charge relay system" evidence="5">
    <location>
        <position position="217"/>
    </location>
</feature>
<keyword evidence="4 5" id="KW-0720">Serine protease</keyword>
<evidence type="ECO:0000313" key="9">
    <source>
        <dbReference type="EMBL" id="QQD17749.1"/>
    </source>
</evidence>
<evidence type="ECO:0000256" key="1">
    <source>
        <dbReference type="ARBA" id="ARBA00011073"/>
    </source>
</evidence>
<dbReference type="InterPro" id="IPR035986">
    <property type="entry name" value="PKD_dom_sf"/>
</dbReference>
<dbReference type="PROSITE" id="PS00138">
    <property type="entry name" value="SUBTILASE_SER"/>
    <property type="match status" value="1"/>
</dbReference>
<dbReference type="InterPro" id="IPR023828">
    <property type="entry name" value="Peptidase_S8_Ser-AS"/>
</dbReference>
<dbReference type="InterPro" id="IPR036852">
    <property type="entry name" value="Peptidase_S8/S53_dom_sf"/>
</dbReference>
<evidence type="ECO:0000256" key="6">
    <source>
        <dbReference type="RuleBase" id="RU003355"/>
    </source>
</evidence>
<dbReference type="InterPro" id="IPR013783">
    <property type="entry name" value="Ig-like_fold"/>
</dbReference>
<dbReference type="PROSITE" id="PS51257">
    <property type="entry name" value="PROKAR_LIPOPROTEIN"/>
    <property type="match status" value="1"/>
</dbReference>
<evidence type="ECO:0000256" key="2">
    <source>
        <dbReference type="ARBA" id="ARBA00022670"/>
    </source>
</evidence>
<dbReference type="PROSITE" id="PS00136">
    <property type="entry name" value="SUBTILASE_ASP"/>
    <property type="match status" value="1"/>
</dbReference>
<dbReference type="RefSeq" id="WP_198569248.1">
    <property type="nucleotide sequence ID" value="NZ_CP066167.1"/>
</dbReference>
<evidence type="ECO:0000256" key="5">
    <source>
        <dbReference type="PROSITE-ProRule" id="PRU01240"/>
    </source>
</evidence>
<feature type="active site" description="Charge relay system" evidence="5">
    <location>
        <position position="369"/>
    </location>
</feature>
<dbReference type="Proteomes" id="UP000596063">
    <property type="component" value="Chromosome"/>
</dbReference>
<name>A0A7T4QZZ2_9GAMM</name>
<dbReference type="Gene3D" id="2.60.40.10">
    <property type="entry name" value="Immunoglobulins"/>
    <property type="match status" value="1"/>
</dbReference>
<dbReference type="Gene3D" id="2.60.120.380">
    <property type="match status" value="1"/>
</dbReference>
<dbReference type="Gene3D" id="3.40.50.200">
    <property type="entry name" value="Peptidase S8/S53 domain"/>
    <property type="match status" value="1"/>
</dbReference>
<dbReference type="InterPro" id="IPR015500">
    <property type="entry name" value="Peptidase_S8_subtilisin-rel"/>
</dbReference>
<dbReference type="PROSITE" id="PS51892">
    <property type="entry name" value="SUBTILASE"/>
    <property type="match status" value="1"/>
</dbReference>
<dbReference type="InterPro" id="IPR050131">
    <property type="entry name" value="Peptidase_S8_subtilisin-like"/>
</dbReference>
<feature type="domain" description="PKD" evidence="8">
    <location>
        <begin position="444"/>
        <end position="495"/>
    </location>
</feature>
<dbReference type="EMBL" id="CP066167">
    <property type="protein sequence ID" value="QQD17749.1"/>
    <property type="molecule type" value="Genomic_DNA"/>
</dbReference>
<dbReference type="CDD" id="cd04077">
    <property type="entry name" value="Peptidases_S8_PCSK9_ProteinaseK_like"/>
    <property type="match status" value="1"/>
</dbReference>